<feature type="domain" description="Siroheme synthase central" evidence="8">
    <location>
        <begin position="119"/>
        <end position="145"/>
    </location>
</feature>
<sequence length="214" mass="23400">MQVYPINLKLTGRRCAVVGGGAVAERKAAALIAAGAEVTVFSPVLTPGLSALQEAGGLCWTPRVYVDGDLHNFFLVFCATDQREINRQAAEAARAAGAMVNIADAPELSDFYVPAHIAQGDLLITVSTGGASPVLARRLREEIAARYGPEYGQYLELLAKLRPEMKKRLATAKAREKFWRETIDQEVLDLLRKGKFSEAEERMRHAACCIRTEP</sequence>
<reference evidence="9 10" key="1">
    <citation type="submission" date="2016-01" db="EMBL/GenBank/DDBJ databases">
        <authorList>
            <person name="Brown R."/>
        </authorList>
    </citation>
    <scope>NUCLEOTIDE SEQUENCE [LARGE SCALE GENOMIC DNA]</scope>
    <source>
        <strain evidence="9">Sporomusa sphaeroides DSM 2875</strain>
    </source>
</reference>
<evidence type="ECO:0000259" key="7">
    <source>
        <dbReference type="Pfam" id="PF10414"/>
    </source>
</evidence>
<dbReference type="PANTHER" id="PTHR35330">
    <property type="entry name" value="SIROHEME BIOSYNTHESIS PROTEIN MET8"/>
    <property type="match status" value="1"/>
</dbReference>
<gene>
    <name evidence="9" type="primary">cysG</name>
    <name evidence="9" type="ORF">SSPH_03298</name>
</gene>
<dbReference type="InterPro" id="IPR042518">
    <property type="entry name" value="SirC_C"/>
</dbReference>
<dbReference type="InterPro" id="IPR019478">
    <property type="entry name" value="Sirohaem_synthase_dimer_dom"/>
</dbReference>
<dbReference type="RefSeq" id="WP_075758043.1">
    <property type="nucleotide sequence ID" value="NZ_CP146991.1"/>
</dbReference>
<dbReference type="InterPro" id="IPR006367">
    <property type="entry name" value="Sirohaem_synthase_N"/>
</dbReference>
<evidence type="ECO:0000256" key="1">
    <source>
        <dbReference type="ARBA" id="ARBA00005010"/>
    </source>
</evidence>
<evidence type="ECO:0000256" key="4">
    <source>
        <dbReference type="ARBA" id="ARBA00023027"/>
    </source>
</evidence>
<dbReference type="Pfam" id="PF13241">
    <property type="entry name" value="NAD_binding_7"/>
    <property type="match status" value="1"/>
</dbReference>
<protein>
    <recommendedName>
        <fullName evidence="2">precorrin-2 dehydrogenase</fullName>
        <ecNumber evidence="2">1.3.1.76</ecNumber>
    </recommendedName>
</protein>
<dbReference type="Gene3D" id="1.10.8.610">
    <property type="entry name" value="SirC, precorrin-2 dehydrogenase, C-terminal helical domain-like"/>
    <property type="match status" value="1"/>
</dbReference>
<dbReference type="Pfam" id="PF10414">
    <property type="entry name" value="CysG_dimeriser"/>
    <property type="match status" value="1"/>
</dbReference>
<dbReference type="SUPFAM" id="SSF75615">
    <property type="entry name" value="Siroheme synthase middle domains-like"/>
    <property type="match status" value="1"/>
</dbReference>
<proteinExistence type="predicted"/>
<keyword evidence="5" id="KW-0627">Porphyrin biosynthesis</keyword>
<evidence type="ECO:0000256" key="2">
    <source>
        <dbReference type="ARBA" id="ARBA00012400"/>
    </source>
</evidence>
<organism evidence="9 10">
    <name type="scientific">Sporomusa sphaeroides DSM 2875</name>
    <dbReference type="NCBI Taxonomy" id="1337886"/>
    <lineage>
        <taxon>Bacteria</taxon>
        <taxon>Bacillati</taxon>
        <taxon>Bacillota</taxon>
        <taxon>Negativicutes</taxon>
        <taxon>Selenomonadales</taxon>
        <taxon>Sporomusaceae</taxon>
        <taxon>Sporomusa</taxon>
    </lineage>
</organism>
<dbReference type="Proteomes" id="UP000245702">
    <property type="component" value="Unassembled WGS sequence"/>
</dbReference>
<accession>A0ABP2C8J8</accession>
<name>A0ABP2C8J8_9FIRM</name>
<keyword evidence="3" id="KW-0560">Oxidoreductase</keyword>
<dbReference type="EMBL" id="FCOW01000021">
    <property type="protein sequence ID" value="CVK20630.1"/>
    <property type="molecule type" value="Genomic_DNA"/>
</dbReference>
<keyword evidence="10" id="KW-1185">Reference proteome</keyword>
<evidence type="ECO:0000256" key="6">
    <source>
        <dbReference type="ARBA" id="ARBA00047561"/>
    </source>
</evidence>
<feature type="domain" description="Sirohaem synthase dimerisation" evidence="7">
    <location>
        <begin position="151"/>
        <end position="206"/>
    </location>
</feature>
<evidence type="ECO:0000259" key="8">
    <source>
        <dbReference type="Pfam" id="PF14824"/>
    </source>
</evidence>
<dbReference type="Pfam" id="PF14824">
    <property type="entry name" value="Sirohm_synth_M"/>
    <property type="match status" value="1"/>
</dbReference>
<dbReference type="InterPro" id="IPR036291">
    <property type="entry name" value="NAD(P)-bd_dom_sf"/>
</dbReference>
<dbReference type="InterPro" id="IPR028161">
    <property type="entry name" value="Met8-like"/>
</dbReference>
<evidence type="ECO:0000256" key="5">
    <source>
        <dbReference type="ARBA" id="ARBA00023244"/>
    </source>
</evidence>
<evidence type="ECO:0000313" key="10">
    <source>
        <dbReference type="Proteomes" id="UP000245702"/>
    </source>
</evidence>
<comment type="caution">
    <text evidence="9">The sequence shown here is derived from an EMBL/GenBank/DDBJ whole genome shotgun (WGS) entry which is preliminary data.</text>
</comment>
<keyword evidence="4" id="KW-0520">NAD</keyword>
<evidence type="ECO:0000256" key="3">
    <source>
        <dbReference type="ARBA" id="ARBA00023002"/>
    </source>
</evidence>
<comment type="catalytic activity">
    <reaction evidence="6">
        <text>precorrin-2 + NAD(+) = sirohydrochlorin + NADH + 2 H(+)</text>
        <dbReference type="Rhea" id="RHEA:15613"/>
        <dbReference type="ChEBI" id="CHEBI:15378"/>
        <dbReference type="ChEBI" id="CHEBI:57540"/>
        <dbReference type="ChEBI" id="CHEBI:57945"/>
        <dbReference type="ChEBI" id="CHEBI:58351"/>
        <dbReference type="ChEBI" id="CHEBI:58827"/>
        <dbReference type="EC" id="1.3.1.76"/>
    </reaction>
</comment>
<dbReference type="SUPFAM" id="SSF51735">
    <property type="entry name" value="NAD(P)-binding Rossmann-fold domains"/>
    <property type="match status" value="1"/>
</dbReference>
<comment type="pathway">
    <text evidence="1">Porphyrin-containing compound metabolism; siroheme biosynthesis; sirohydrochlorin from precorrin-2: step 1/1.</text>
</comment>
<evidence type="ECO:0000313" key="9">
    <source>
        <dbReference type="EMBL" id="CVK20630.1"/>
    </source>
</evidence>
<dbReference type="NCBIfam" id="TIGR01470">
    <property type="entry name" value="cysG_Nterm"/>
    <property type="match status" value="1"/>
</dbReference>
<dbReference type="PANTHER" id="PTHR35330:SF1">
    <property type="entry name" value="SIROHEME BIOSYNTHESIS PROTEIN MET8"/>
    <property type="match status" value="1"/>
</dbReference>
<dbReference type="InterPro" id="IPR028281">
    <property type="entry name" value="Sirohaem_synthase_central"/>
</dbReference>
<dbReference type="Gene3D" id="3.40.50.720">
    <property type="entry name" value="NAD(P)-binding Rossmann-like Domain"/>
    <property type="match status" value="1"/>
</dbReference>
<dbReference type="EC" id="1.3.1.76" evidence="2"/>